<dbReference type="Proteomes" id="UP001482620">
    <property type="component" value="Unassembled WGS sequence"/>
</dbReference>
<reference evidence="1 2" key="1">
    <citation type="submission" date="2021-06" db="EMBL/GenBank/DDBJ databases">
        <authorList>
            <person name="Palmer J.M."/>
        </authorList>
    </citation>
    <scope>NUCLEOTIDE SEQUENCE [LARGE SCALE GENOMIC DNA]</scope>
    <source>
        <strain evidence="2">if_2019</strain>
        <tissue evidence="1">Muscle</tissue>
    </source>
</reference>
<comment type="caution">
    <text evidence="1">The sequence shown here is derived from an EMBL/GenBank/DDBJ whole genome shotgun (WGS) entry which is preliminary data.</text>
</comment>
<organism evidence="1 2">
    <name type="scientific">Ilyodon furcidens</name>
    <name type="common">goldbreast splitfin</name>
    <dbReference type="NCBI Taxonomy" id="33524"/>
    <lineage>
        <taxon>Eukaryota</taxon>
        <taxon>Metazoa</taxon>
        <taxon>Chordata</taxon>
        <taxon>Craniata</taxon>
        <taxon>Vertebrata</taxon>
        <taxon>Euteleostomi</taxon>
        <taxon>Actinopterygii</taxon>
        <taxon>Neopterygii</taxon>
        <taxon>Teleostei</taxon>
        <taxon>Neoteleostei</taxon>
        <taxon>Acanthomorphata</taxon>
        <taxon>Ovalentaria</taxon>
        <taxon>Atherinomorphae</taxon>
        <taxon>Cyprinodontiformes</taxon>
        <taxon>Goodeidae</taxon>
        <taxon>Ilyodon</taxon>
    </lineage>
</organism>
<evidence type="ECO:0000313" key="2">
    <source>
        <dbReference type="Proteomes" id="UP001482620"/>
    </source>
</evidence>
<dbReference type="EMBL" id="JAHRIQ010086253">
    <property type="protein sequence ID" value="MEQ2249723.1"/>
    <property type="molecule type" value="Genomic_DNA"/>
</dbReference>
<gene>
    <name evidence="1" type="ORF">ILYODFUR_032172</name>
</gene>
<keyword evidence="2" id="KW-1185">Reference proteome</keyword>
<sequence>MLQKAAKYPDSPLIIKITLFLSSSKVTLLSIQIQTTTVPLTNQISLISAAEVNDQLNISLCCLWQRTTTHLLSKFQGNCRTNQLSNCLQRRDESLSRPNRRVSAACRCRGLTGIENPLQRVRGTGP</sequence>
<proteinExistence type="predicted"/>
<evidence type="ECO:0000313" key="1">
    <source>
        <dbReference type="EMBL" id="MEQ2249723.1"/>
    </source>
</evidence>
<accession>A0ABV0UX11</accession>
<name>A0ABV0UX11_9TELE</name>
<protein>
    <submittedName>
        <fullName evidence="1">Uncharacterized protein</fullName>
    </submittedName>
</protein>